<comment type="similarity">
    <text evidence="1">Belongs to the folate receptor family.</text>
</comment>
<dbReference type="Proteomes" id="UP000812440">
    <property type="component" value="Unassembled WGS sequence"/>
</dbReference>
<keyword evidence="7" id="KW-1185">Reference proteome</keyword>
<feature type="signal peptide" evidence="4">
    <location>
        <begin position="1"/>
        <end position="31"/>
    </location>
</feature>
<evidence type="ECO:0000313" key="7">
    <source>
        <dbReference type="Proteomes" id="UP000812440"/>
    </source>
</evidence>
<dbReference type="GO" id="GO:0038023">
    <property type="term" value="F:signaling receptor activity"/>
    <property type="evidence" value="ECO:0007669"/>
    <property type="project" value="TreeGrafter"/>
</dbReference>
<sequence length="259" mass="29457">MVPRAPSDCLSLSITMLRGVLLLGLVLCANSVNYMDICLNGKHQKVVPGPEDVLHGQCTPWKEKSCCTNNTSAEAHKDQSLLYNFNWNHCGTMSDTCKKHFIQDTCFYECSPNLGPWIQKVDSSWRRERILDVPLCQEECDTWYRDCRLQYTCMDNWHTGWNWTSGTNQCPTDKPCRLLADVFPTAKDFCEKVWSNSYKYTTMKRGSGQCMQIWFDVGNGNVNPNVAVTKYYADKLNSAGDTRVGLLLVLAPLVLLWAI</sequence>
<dbReference type="InterPro" id="IPR004269">
    <property type="entry name" value="Folate_rcpt"/>
</dbReference>
<evidence type="ECO:0000256" key="4">
    <source>
        <dbReference type="SAM" id="SignalP"/>
    </source>
</evidence>
<organism evidence="6 7">
    <name type="scientific">Hymenochirus boettgeri</name>
    <name type="common">Congo dwarf clawed frog</name>
    <dbReference type="NCBI Taxonomy" id="247094"/>
    <lineage>
        <taxon>Eukaryota</taxon>
        <taxon>Metazoa</taxon>
        <taxon>Chordata</taxon>
        <taxon>Craniata</taxon>
        <taxon>Vertebrata</taxon>
        <taxon>Euteleostomi</taxon>
        <taxon>Amphibia</taxon>
        <taxon>Batrachia</taxon>
        <taxon>Anura</taxon>
        <taxon>Pipoidea</taxon>
        <taxon>Pipidae</taxon>
        <taxon>Pipinae</taxon>
        <taxon>Hymenochirus</taxon>
    </lineage>
</organism>
<evidence type="ECO:0000256" key="2">
    <source>
        <dbReference type="ARBA" id="ARBA00022729"/>
    </source>
</evidence>
<proteinExistence type="inferred from homology"/>
<comment type="caution">
    <text evidence="6">The sequence shown here is derived from an EMBL/GenBank/DDBJ whole genome shotgun (WGS) entry which is preliminary data.</text>
</comment>
<dbReference type="EMBL" id="JAACNH010000240">
    <property type="protein sequence ID" value="KAG8431344.1"/>
    <property type="molecule type" value="Genomic_DNA"/>
</dbReference>
<evidence type="ECO:0000259" key="5">
    <source>
        <dbReference type="Pfam" id="PF03024"/>
    </source>
</evidence>
<feature type="chain" id="PRO_5036435614" description="Folate receptor-like domain-containing protein" evidence="4">
    <location>
        <begin position="32"/>
        <end position="259"/>
    </location>
</feature>
<dbReference type="PANTHER" id="PTHR10517">
    <property type="entry name" value="FOLATE RECEPTOR"/>
    <property type="match status" value="1"/>
</dbReference>
<evidence type="ECO:0000256" key="1">
    <source>
        <dbReference type="ARBA" id="ARBA00007932"/>
    </source>
</evidence>
<dbReference type="AlphaFoldDB" id="A0A8T2IJN7"/>
<reference evidence="6" key="1">
    <citation type="thesis" date="2020" institute="ProQuest LLC" country="789 East Eisenhower Parkway, Ann Arbor, MI, USA">
        <title>Comparative Genomics and Chromosome Evolution.</title>
        <authorList>
            <person name="Mudd A.B."/>
        </authorList>
    </citation>
    <scope>NUCLEOTIDE SEQUENCE</scope>
    <source>
        <strain evidence="6">Female2</strain>
        <tissue evidence="6">Blood</tissue>
    </source>
</reference>
<dbReference type="PANTHER" id="PTHR10517:SF14">
    <property type="entry name" value="FOLATE RECEPTOR 1-RELATED"/>
    <property type="match status" value="1"/>
</dbReference>
<keyword evidence="3" id="KW-1015">Disulfide bond</keyword>
<dbReference type="Pfam" id="PF03024">
    <property type="entry name" value="Folate_rec"/>
    <property type="match status" value="1"/>
</dbReference>
<gene>
    <name evidence="6" type="ORF">GDO86_019018</name>
</gene>
<feature type="domain" description="Folate receptor-like" evidence="5">
    <location>
        <begin position="37"/>
        <end position="212"/>
    </location>
</feature>
<evidence type="ECO:0000256" key="3">
    <source>
        <dbReference type="ARBA" id="ARBA00023157"/>
    </source>
</evidence>
<keyword evidence="2 4" id="KW-0732">Signal</keyword>
<dbReference type="OrthoDB" id="567542at2759"/>
<dbReference type="EMBL" id="JAACNH010000240">
    <property type="protein sequence ID" value="KAG8431345.1"/>
    <property type="molecule type" value="Genomic_DNA"/>
</dbReference>
<name>A0A8T2IJN7_9PIPI</name>
<dbReference type="InterPro" id="IPR018143">
    <property type="entry name" value="Folate_rcpt-like"/>
</dbReference>
<accession>A0A8T2IJN7</accession>
<dbReference type="GO" id="GO:0009897">
    <property type="term" value="C:external side of plasma membrane"/>
    <property type="evidence" value="ECO:0007669"/>
    <property type="project" value="TreeGrafter"/>
</dbReference>
<protein>
    <recommendedName>
        <fullName evidence="5">Folate receptor-like domain-containing protein</fullName>
    </recommendedName>
</protein>
<evidence type="ECO:0000313" key="6">
    <source>
        <dbReference type="EMBL" id="KAG8431344.1"/>
    </source>
</evidence>